<evidence type="ECO:0000259" key="11">
    <source>
        <dbReference type="PROSITE" id="PS01124"/>
    </source>
</evidence>
<dbReference type="InterPro" id="IPR019734">
    <property type="entry name" value="TPR_rpt"/>
</dbReference>
<dbReference type="SMART" id="SM00028">
    <property type="entry name" value="TPR"/>
    <property type="match status" value="3"/>
</dbReference>
<dbReference type="AlphaFoldDB" id="A0A1A7R3U5"/>
<dbReference type="GO" id="GO:0003700">
    <property type="term" value="F:DNA-binding transcription factor activity"/>
    <property type="evidence" value="ECO:0007669"/>
    <property type="project" value="InterPro"/>
</dbReference>
<gene>
    <name evidence="12" type="ORF">LX77_01998</name>
</gene>
<dbReference type="Gene3D" id="1.10.10.60">
    <property type="entry name" value="Homeodomain-like"/>
    <property type="match status" value="2"/>
</dbReference>
<feature type="repeat" description="TPR" evidence="8">
    <location>
        <begin position="122"/>
        <end position="155"/>
    </location>
</feature>
<dbReference type="PROSITE" id="PS01124">
    <property type="entry name" value="HTH_ARAC_FAMILY_2"/>
    <property type="match status" value="1"/>
</dbReference>
<feature type="domain" description="HTH araC/xylS-type" evidence="11">
    <location>
        <begin position="466"/>
        <end position="578"/>
    </location>
</feature>
<dbReference type="SMART" id="SM00342">
    <property type="entry name" value="HTH_ARAC"/>
    <property type="match status" value="1"/>
</dbReference>
<dbReference type="Pfam" id="PF13181">
    <property type="entry name" value="TPR_8"/>
    <property type="match status" value="1"/>
</dbReference>
<dbReference type="GO" id="GO:0005737">
    <property type="term" value="C:cytoplasm"/>
    <property type="evidence" value="ECO:0007669"/>
    <property type="project" value="UniProtKB-SubCell"/>
</dbReference>
<keyword evidence="3" id="KW-0677">Repeat</keyword>
<evidence type="ECO:0000256" key="7">
    <source>
        <dbReference type="ARBA" id="ARBA00038253"/>
    </source>
</evidence>
<comment type="similarity">
    <text evidence="7">Belongs to the Rap family.</text>
</comment>
<dbReference type="PROSITE" id="PS50005">
    <property type="entry name" value="TPR"/>
    <property type="match status" value="1"/>
</dbReference>
<feature type="transmembrane region" description="Helical" evidence="10">
    <location>
        <begin position="397"/>
        <end position="420"/>
    </location>
</feature>
<dbReference type="InterPro" id="IPR051476">
    <property type="entry name" value="Bac_ResReg_Asp_Phosphatase"/>
</dbReference>
<dbReference type="InterPro" id="IPR011990">
    <property type="entry name" value="TPR-like_helical_dom_sf"/>
</dbReference>
<dbReference type="InterPro" id="IPR009057">
    <property type="entry name" value="Homeodomain-like_sf"/>
</dbReference>
<keyword evidence="10" id="KW-0472">Membrane</keyword>
<dbReference type="Proteomes" id="UP000248987">
    <property type="component" value="Unassembled WGS sequence"/>
</dbReference>
<dbReference type="InterPro" id="IPR018060">
    <property type="entry name" value="HTH_AraC"/>
</dbReference>
<comment type="subcellular location">
    <subcellularLocation>
        <location evidence="1">Cytoplasm</location>
    </subcellularLocation>
</comment>
<evidence type="ECO:0000256" key="2">
    <source>
        <dbReference type="ARBA" id="ARBA00022490"/>
    </source>
</evidence>
<evidence type="ECO:0000256" key="8">
    <source>
        <dbReference type="PROSITE-ProRule" id="PRU00339"/>
    </source>
</evidence>
<dbReference type="PANTHER" id="PTHR46630">
    <property type="entry name" value="TETRATRICOPEPTIDE REPEAT PROTEIN 29"/>
    <property type="match status" value="1"/>
</dbReference>
<keyword evidence="13" id="KW-1185">Reference proteome</keyword>
<dbReference type="SUPFAM" id="SSF48452">
    <property type="entry name" value="TPR-like"/>
    <property type="match status" value="1"/>
</dbReference>
<keyword evidence="6" id="KW-0804">Transcription</keyword>
<sequence>MLYLTPYFDGQLSMSKQLLSFIIFLFAFTLNAQEKDTLVALSNDEVEQLIGQQMRSDPKASIAYSKHLLQRAVKANDFETQCLAFNLMGASNRVLGNLGLALKNQLSAEKLLEKFDNPELKVSVYNALGNTYSDIGNYDKVLPAYFKAIRISEFNNLTLSTISLKHNLAYFKDQIGEYGEALQIIKENRKLILENEGSENVNNFILSKNDMLQAMVFTKLRQPDSVLFYGERALKAAKIQKDQFSEQGIYEYLGSAYAEKSQYKKAFENLNRADSLGVAMGNNITLMETRFSLASVHYQVKNYDEVIAILENSISVTERDSLNYPNNDDNYKLLAEAYKEKGNYEKANYYFEQYIQKHNFKKDLHQIIDTSFDKKKVEEFQDELQQLKSEKDDQQNYLLYLGLGATLVILGLLVILLKFYRNKKRNEQKFQELHQRLNTVKTKESAQIVDTKDDILEENTTSEVGEDVTQHILEGLKKLEAQEYFLKQDCNAYNVSKKIKTNTSYLSKVVNSHCQKNFNTYINDLRINYAIVRLENDKRFRSFSIQSIAEELGYKSADSFTKYFKQNTGLNPSFYIKQLNNLK</sequence>
<dbReference type="Gene3D" id="1.25.40.10">
    <property type="entry name" value="Tetratricopeptide repeat domain"/>
    <property type="match status" value="2"/>
</dbReference>
<evidence type="ECO:0000313" key="12">
    <source>
        <dbReference type="EMBL" id="RAJ24446.1"/>
    </source>
</evidence>
<evidence type="ECO:0000256" key="3">
    <source>
        <dbReference type="ARBA" id="ARBA00022737"/>
    </source>
</evidence>
<dbReference type="SUPFAM" id="SSF46689">
    <property type="entry name" value="Homeodomain-like"/>
    <property type="match status" value="1"/>
</dbReference>
<proteinExistence type="inferred from homology"/>
<dbReference type="Pfam" id="PF12833">
    <property type="entry name" value="HTH_18"/>
    <property type="match status" value="1"/>
</dbReference>
<dbReference type="PANTHER" id="PTHR46630:SF1">
    <property type="entry name" value="TETRATRICOPEPTIDE REPEAT PROTEIN 29"/>
    <property type="match status" value="1"/>
</dbReference>
<accession>A0A1A7R3U5</accession>
<evidence type="ECO:0000256" key="6">
    <source>
        <dbReference type="ARBA" id="ARBA00023163"/>
    </source>
</evidence>
<keyword evidence="4 8" id="KW-0802">TPR repeat</keyword>
<keyword evidence="2" id="KW-0963">Cytoplasm</keyword>
<evidence type="ECO:0000313" key="13">
    <source>
        <dbReference type="Proteomes" id="UP000248987"/>
    </source>
</evidence>
<evidence type="ECO:0000256" key="5">
    <source>
        <dbReference type="ARBA" id="ARBA00023015"/>
    </source>
</evidence>
<dbReference type="EMBL" id="QLLQ01000006">
    <property type="protein sequence ID" value="RAJ24446.1"/>
    <property type="molecule type" value="Genomic_DNA"/>
</dbReference>
<comment type="caution">
    <text evidence="12">The sequence shown here is derived from an EMBL/GenBank/DDBJ whole genome shotgun (WGS) entry which is preliminary data.</text>
</comment>
<feature type="coiled-coil region" evidence="9">
    <location>
        <begin position="370"/>
        <end position="397"/>
    </location>
</feature>
<evidence type="ECO:0000256" key="10">
    <source>
        <dbReference type="SAM" id="Phobius"/>
    </source>
</evidence>
<keyword evidence="9" id="KW-0175">Coiled coil</keyword>
<keyword evidence="10" id="KW-0812">Transmembrane</keyword>
<keyword evidence="5" id="KW-0805">Transcription regulation</keyword>
<evidence type="ECO:0000256" key="4">
    <source>
        <dbReference type="ARBA" id="ARBA00022803"/>
    </source>
</evidence>
<reference evidence="12 13" key="1">
    <citation type="submission" date="2018-06" db="EMBL/GenBank/DDBJ databases">
        <title>Genomic Encyclopedia of Archaeal and Bacterial Type Strains, Phase II (KMG-II): from individual species to whole genera.</title>
        <authorList>
            <person name="Goeker M."/>
        </authorList>
    </citation>
    <scope>NUCLEOTIDE SEQUENCE [LARGE SCALE GENOMIC DNA]</scope>
    <source>
        <strain evidence="12 13">DSM 12408</strain>
    </source>
</reference>
<evidence type="ECO:0000256" key="9">
    <source>
        <dbReference type="SAM" id="Coils"/>
    </source>
</evidence>
<organism evidence="12 13">
    <name type="scientific">Gelidibacter algens</name>
    <dbReference type="NCBI Taxonomy" id="49280"/>
    <lineage>
        <taxon>Bacteria</taxon>
        <taxon>Pseudomonadati</taxon>
        <taxon>Bacteroidota</taxon>
        <taxon>Flavobacteriia</taxon>
        <taxon>Flavobacteriales</taxon>
        <taxon>Flavobacteriaceae</taxon>
        <taxon>Gelidibacter</taxon>
    </lineage>
</organism>
<keyword evidence="10" id="KW-1133">Transmembrane helix</keyword>
<dbReference type="GO" id="GO:0043565">
    <property type="term" value="F:sequence-specific DNA binding"/>
    <property type="evidence" value="ECO:0007669"/>
    <property type="project" value="InterPro"/>
</dbReference>
<dbReference type="STRING" id="49280.A9996_06580"/>
<name>A0A1A7R3U5_9FLAO</name>
<evidence type="ECO:0000256" key="1">
    <source>
        <dbReference type="ARBA" id="ARBA00004496"/>
    </source>
</evidence>
<protein>
    <submittedName>
        <fullName evidence="12">Tetratricopeptide repeat protein</fullName>
    </submittedName>
</protein>